<reference evidence="3" key="1">
    <citation type="submission" date="2021-01" db="EMBL/GenBank/DDBJ databases">
        <authorList>
            <consortium name="Genoscope - CEA"/>
            <person name="William W."/>
        </authorList>
    </citation>
    <scope>NUCLEOTIDE SEQUENCE</scope>
</reference>
<evidence type="ECO:0000313" key="3">
    <source>
        <dbReference type="EMBL" id="CAD8113673.1"/>
    </source>
</evidence>
<gene>
    <name evidence="3" type="ORF">PSON_ATCC_30995.1.T1040026</name>
</gene>
<evidence type="ECO:0000313" key="4">
    <source>
        <dbReference type="Proteomes" id="UP000692954"/>
    </source>
</evidence>
<dbReference type="OrthoDB" id="303054at2759"/>
<dbReference type="EMBL" id="CAJJDN010000104">
    <property type="protein sequence ID" value="CAD8113673.1"/>
    <property type="molecule type" value="Genomic_DNA"/>
</dbReference>
<feature type="compositionally biased region" description="Polar residues" evidence="2">
    <location>
        <begin position="161"/>
        <end position="175"/>
    </location>
</feature>
<accession>A0A8S1QDV8</accession>
<evidence type="ECO:0000256" key="2">
    <source>
        <dbReference type="SAM" id="MobiDB-lite"/>
    </source>
</evidence>
<feature type="coiled-coil region" evidence="1">
    <location>
        <begin position="335"/>
        <end position="370"/>
    </location>
</feature>
<dbReference type="AlphaFoldDB" id="A0A8S1QDV8"/>
<protein>
    <submittedName>
        <fullName evidence="3">Uncharacterized protein</fullName>
    </submittedName>
</protein>
<organism evidence="3 4">
    <name type="scientific">Paramecium sonneborni</name>
    <dbReference type="NCBI Taxonomy" id="65129"/>
    <lineage>
        <taxon>Eukaryota</taxon>
        <taxon>Sar</taxon>
        <taxon>Alveolata</taxon>
        <taxon>Ciliophora</taxon>
        <taxon>Intramacronucleata</taxon>
        <taxon>Oligohymenophorea</taxon>
        <taxon>Peniculida</taxon>
        <taxon>Parameciidae</taxon>
        <taxon>Paramecium</taxon>
    </lineage>
</organism>
<sequence length="535" mass="63044">MSNYSCQFCYKRTTLGYIKNYFPCEINLHKMIRHTLYHKYATSQNYYYTKDINEILSKTSSARTILYNDNICYDEEDEYIKRFYEMHEYPCKSKLLTEFYKFHKDLPRWVLKHPILKILNYYYDKRRKIEFYKIQRQIEIENQMNPSDPPKGIVGDKPLLSDSTPQSENSEPQSKVNVDNILKEISFSNKKPLPSQEISHILKVPESPPLGEIQQMINLLNLKSDSPNQKQQYQWFKKKKTQSKKSLKLDELALSLSARTHQNPQEAKMPLSARYQQSYSNKLIDQIQAKLYNKHSQTISRDKILDFKQNKEQFIKKFKLEDRNKKSNSPKKVDQNKAIQEIKQLELKIIKSLQEMKNIKSNNLSNHESKQATSQNQNNNNNQILSLDQKALYQILKIPDSFRQLNFNKVQNKNNSKKSHEQNQRQQKNNNSSQNQKQVQILDMKKLISNKKDIAPKTERVKKTIPSLNLNLIGAINQSTSMTTRNNSFTPSLAYAQLLTPKQNQTNIYNENNINNWQLSNTNNVAIRENNNIQK</sequence>
<name>A0A8S1QDV8_9CILI</name>
<comment type="caution">
    <text evidence="3">The sequence shown here is derived from an EMBL/GenBank/DDBJ whole genome shotgun (WGS) entry which is preliminary data.</text>
</comment>
<feature type="region of interest" description="Disordered" evidence="2">
    <location>
        <begin position="412"/>
        <end position="438"/>
    </location>
</feature>
<keyword evidence="4" id="KW-1185">Reference proteome</keyword>
<dbReference type="Proteomes" id="UP000692954">
    <property type="component" value="Unassembled WGS sequence"/>
</dbReference>
<proteinExistence type="predicted"/>
<feature type="compositionally biased region" description="Low complexity" evidence="2">
    <location>
        <begin position="424"/>
        <end position="438"/>
    </location>
</feature>
<feature type="region of interest" description="Disordered" evidence="2">
    <location>
        <begin position="142"/>
        <end position="175"/>
    </location>
</feature>
<evidence type="ECO:0000256" key="1">
    <source>
        <dbReference type="SAM" id="Coils"/>
    </source>
</evidence>
<keyword evidence="1" id="KW-0175">Coiled coil</keyword>